<sequence length="74" mass="7789">MISLNTLSAFTQEVARNRAAQGSTAVQGTQGTSPIQQVQAGSARDIQPAQRTLEAVPAMPTKSLPRGSLLDLRV</sequence>
<gene>
    <name evidence="2" type="ORF">EOD42_00780</name>
</gene>
<feature type="compositionally biased region" description="Polar residues" evidence="1">
    <location>
        <begin position="21"/>
        <end position="40"/>
    </location>
</feature>
<feature type="region of interest" description="Disordered" evidence="1">
    <location>
        <begin position="21"/>
        <end position="74"/>
    </location>
</feature>
<name>A0A437MM00_9PROT</name>
<accession>A0A437MM00</accession>
<dbReference type="RefSeq" id="WP_127785152.1">
    <property type="nucleotide sequence ID" value="NZ_SACL01000001.1"/>
</dbReference>
<evidence type="ECO:0000313" key="2">
    <source>
        <dbReference type="EMBL" id="RVT98680.1"/>
    </source>
</evidence>
<dbReference type="AlphaFoldDB" id="A0A437MM00"/>
<keyword evidence="3" id="KW-1185">Reference proteome</keyword>
<evidence type="ECO:0000313" key="3">
    <source>
        <dbReference type="Proteomes" id="UP000282957"/>
    </source>
</evidence>
<protein>
    <submittedName>
        <fullName evidence="2">Uncharacterized protein</fullName>
    </submittedName>
</protein>
<dbReference type="Proteomes" id="UP000282957">
    <property type="component" value="Unassembled WGS sequence"/>
</dbReference>
<dbReference type="OrthoDB" id="7282997at2"/>
<reference evidence="2 3" key="1">
    <citation type="submission" date="2019-01" db="EMBL/GenBank/DDBJ databases">
        <authorList>
            <person name="Chen W.-M."/>
        </authorList>
    </citation>
    <scope>NUCLEOTIDE SEQUENCE [LARGE SCALE GENOMIC DNA]</scope>
    <source>
        <strain evidence="2 3">CCP-6</strain>
    </source>
</reference>
<dbReference type="EMBL" id="SACL01000001">
    <property type="protein sequence ID" value="RVT98680.1"/>
    <property type="molecule type" value="Genomic_DNA"/>
</dbReference>
<organism evidence="2 3">
    <name type="scientific">Rhodovarius crocodyli</name>
    <dbReference type="NCBI Taxonomy" id="1979269"/>
    <lineage>
        <taxon>Bacteria</taxon>
        <taxon>Pseudomonadati</taxon>
        <taxon>Pseudomonadota</taxon>
        <taxon>Alphaproteobacteria</taxon>
        <taxon>Acetobacterales</taxon>
        <taxon>Roseomonadaceae</taxon>
        <taxon>Rhodovarius</taxon>
    </lineage>
</organism>
<evidence type="ECO:0000256" key="1">
    <source>
        <dbReference type="SAM" id="MobiDB-lite"/>
    </source>
</evidence>
<comment type="caution">
    <text evidence="2">The sequence shown here is derived from an EMBL/GenBank/DDBJ whole genome shotgun (WGS) entry which is preliminary data.</text>
</comment>
<proteinExistence type="predicted"/>